<accession>A0ABY5T0K6</accession>
<sequence>MKPLPALCLALLAACDTGAVPPRESEPTVLGEAAIATTGLDPELMERAVAQATSLAPLNAMVVMRDGEVLYENTFNDGPPLSRAVNIKSASKSVISALVGIAIERGVLEGVDQRVSDVLGPEAAANSDPRINDLTIGHLLSMQAGLERTSGENYGAWVSSRNWVRDALRRPFVEDPGGRMLYSTGSTHLLSAILTRASGRSTLELAREWLGEPLGITIPSWPADPQGIYFGGNDMRLTPRDLARFGELYRRGGMIDGQQIVPADWIKESWTPRARSPWSGEAYGYNWFLGRAGDYAMNYGWGYGGQMIFIVPELDLTVAMTSDVDVERGSSHIGDLRRLMTDHIVPAAVAGGAFEQG</sequence>
<reference evidence="2" key="1">
    <citation type="submission" date="2022-02" db="EMBL/GenBank/DDBJ databases">
        <title>Qipengyuania spongiae sp. nov., isolated from marine sponge.</title>
        <authorList>
            <person name="Li Z."/>
            <person name="Zhang M."/>
        </authorList>
    </citation>
    <scope>NUCLEOTIDE SEQUENCE</scope>
    <source>
        <strain evidence="2">PHS-Z21</strain>
    </source>
</reference>
<dbReference type="InterPro" id="IPR001466">
    <property type="entry name" value="Beta-lactam-related"/>
</dbReference>
<gene>
    <name evidence="2" type="ORF">L1F33_05135</name>
</gene>
<keyword evidence="3" id="KW-1185">Reference proteome</keyword>
<dbReference type="InterPro" id="IPR050789">
    <property type="entry name" value="Diverse_Enzym_Activities"/>
</dbReference>
<evidence type="ECO:0000313" key="2">
    <source>
        <dbReference type="EMBL" id="UVI40328.1"/>
    </source>
</evidence>
<evidence type="ECO:0000313" key="3">
    <source>
        <dbReference type="Proteomes" id="UP001065265"/>
    </source>
</evidence>
<dbReference type="PROSITE" id="PS51257">
    <property type="entry name" value="PROKAR_LIPOPROTEIN"/>
    <property type="match status" value="1"/>
</dbReference>
<name>A0ABY5T0K6_9SPHN</name>
<dbReference type="SUPFAM" id="SSF56601">
    <property type="entry name" value="beta-lactamase/transpeptidase-like"/>
    <property type="match status" value="1"/>
</dbReference>
<evidence type="ECO:0000259" key="1">
    <source>
        <dbReference type="Pfam" id="PF00144"/>
    </source>
</evidence>
<dbReference type="EMBL" id="CP092471">
    <property type="protein sequence ID" value="UVI40328.1"/>
    <property type="molecule type" value="Genomic_DNA"/>
</dbReference>
<dbReference type="Gene3D" id="3.40.710.10">
    <property type="entry name" value="DD-peptidase/beta-lactamase superfamily"/>
    <property type="match status" value="1"/>
</dbReference>
<dbReference type="InterPro" id="IPR012338">
    <property type="entry name" value="Beta-lactam/transpept-like"/>
</dbReference>
<organism evidence="2 3">
    <name type="scientific">Qipengyuania spongiae</name>
    <dbReference type="NCBI Taxonomy" id="2909673"/>
    <lineage>
        <taxon>Bacteria</taxon>
        <taxon>Pseudomonadati</taxon>
        <taxon>Pseudomonadota</taxon>
        <taxon>Alphaproteobacteria</taxon>
        <taxon>Sphingomonadales</taxon>
        <taxon>Erythrobacteraceae</taxon>
        <taxon>Qipengyuania</taxon>
    </lineage>
</organism>
<dbReference type="Proteomes" id="UP001065265">
    <property type="component" value="Chromosome"/>
</dbReference>
<proteinExistence type="predicted"/>
<protein>
    <submittedName>
        <fullName evidence="2">Beta-lactamase family protein</fullName>
    </submittedName>
</protein>
<dbReference type="Pfam" id="PF00144">
    <property type="entry name" value="Beta-lactamase"/>
    <property type="match status" value="1"/>
</dbReference>
<dbReference type="PANTHER" id="PTHR43283:SF7">
    <property type="entry name" value="BETA-LACTAMASE-RELATED DOMAIN-CONTAINING PROTEIN"/>
    <property type="match status" value="1"/>
</dbReference>
<dbReference type="PANTHER" id="PTHR43283">
    <property type="entry name" value="BETA-LACTAMASE-RELATED"/>
    <property type="match status" value="1"/>
</dbReference>
<dbReference type="RefSeq" id="WP_265560498.1">
    <property type="nucleotide sequence ID" value="NZ_CP092471.1"/>
</dbReference>
<feature type="domain" description="Beta-lactamase-related" evidence="1">
    <location>
        <begin position="60"/>
        <end position="326"/>
    </location>
</feature>